<feature type="domain" description="VWFA" evidence="2">
    <location>
        <begin position="9"/>
        <end position="115"/>
    </location>
</feature>
<evidence type="ECO:0000256" key="1">
    <source>
        <dbReference type="SAM" id="MobiDB-lite"/>
    </source>
</evidence>
<gene>
    <name evidence="4" type="ORF">NNL39_00045</name>
    <name evidence="3" type="ORF">NNL39_12950</name>
</gene>
<dbReference type="Pfam" id="PF13519">
    <property type="entry name" value="VWA_2"/>
    <property type="match status" value="1"/>
</dbReference>
<dbReference type="InterPro" id="IPR036465">
    <property type="entry name" value="vWFA_dom_sf"/>
</dbReference>
<organism evidence="3 5">
    <name type="scientific">Microcella humidisoli</name>
    <dbReference type="NCBI Taxonomy" id="2963406"/>
    <lineage>
        <taxon>Bacteria</taxon>
        <taxon>Bacillati</taxon>
        <taxon>Actinomycetota</taxon>
        <taxon>Actinomycetes</taxon>
        <taxon>Micrococcales</taxon>
        <taxon>Microbacteriaceae</taxon>
        <taxon>Microcella</taxon>
    </lineage>
</organism>
<accession>A0ABY5FWU5</accession>
<sequence>MSDQKYTALLLVIDRSGSMAPIAEAMSDAVSKLLREQAHLPGLSTVDVVLFDHEAKRTHHLADPAQVQLKLEPRGGTALFDTLGAALFDFHRHLQSQPEHARPAVVQVVIVTDGQDTSSSEYTASAIRQIVRAREADGWQFTFLGGEIDAENAAEQVGISRSDAIRFERNHESVRLSMQRSSQRMAQGRSPRADNSGASSTGR</sequence>
<evidence type="ECO:0000259" key="2">
    <source>
        <dbReference type="Pfam" id="PF13519"/>
    </source>
</evidence>
<dbReference type="CDD" id="cd00198">
    <property type="entry name" value="vWFA"/>
    <property type="match status" value="1"/>
</dbReference>
<name>A0ABY5FWU5_9MICO</name>
<feature type="compositionally biased region" description="Polar residues" evidence="1">
    <location>
        <begin position="176"/>
        <end position="185"/>
    </location>
</feature>
<dbReference type="InterPro" id="IPR002035">
    <property type="entry name" value="VWF_A"/>
</dbReference>
<dbReference type="SUPFAM" id="SSF53300">
    <property type="entry name" value="vWA-like"/>
    <property type="match status" value="1"/>
</dbReference>
<dbReference type="EMBL" id="CP101497">
    <property type="protein sequence ID" value="UTT62538.1"/>
    <property type="molecule type" value="Genomic_DNA"/>
</dbReference>
<keyword evidence="5" id="KW-1185">Reference proteome</keyword>
<feature type="region of interest" description="Disordered" evidence="1">
    <location>
        <begin position="171"/>
        <end position="203"/>
    </location>
</feature>
<evidence type="ECO:0000313" key="5">
    <source>
        <dbReference type="Proteomes" id="UP001060039"/>
    </source>
</evidence>
<protein>
    <submittedName>
        <fullName evidence="3">VWA domain-containing protein</fullName>
    </submittedName>
</protein>
<evidence type="ECO:0000313" key="3">
    <source>
        <dbReference type="EMBL" id="UTT62538.1"/>
    </source>
</evidence>
<dbReference type="Gene3D" id="3.40.50.410">
    <property type="entry name" value="von Willebrand factor, type A domain"/>
    <property type="match status" value="1"/>
</dbReference>
<dbReference type="EMBL" id="CP101497">
    <property type="protein sequence ID" value="UTT62550.1"/>
    <property type="molecule type" value="Genomic_DNA"/>
</dbReference>
<evidence type="ECO:0000313" key="4">
    <source>
        <dbReference type="EMBL" id="UTT62550.1"/>
    </source>
</evidence>
<proteinExistence type="predicted"/>
<dbReference type="Proteomes" id="UP001060039">
    <property type="component" value="Chromosome"/>
</dbReference>
<reference evidence="3" key="1">
    <citation type="submission" date="2022-07" db="EMBL/GenBank/DDBJ databases">
        <title>Taxonomic analysis of Microcella humidisoli nov. sp., isolated from riverside soil.</title>
        <authorList>
            <person name="Molina K.M."/>
            <person name="Kim S.B."/>
        </authorList>
    </citation>
    <scope>NUCLEOTIDE SEQUENCE</scope>
    <source>
        <strain evidence="3">MMS21-STM10</strain>
    </source>
</reference>
<dbReference type="RefSeq" id="WP_255159683.1">
    <property type="nucleotide sequence ID" value="NZ_CP101497.1"/>
</dbReference>